<dbReference type="SUPFAM" id="SSF89392">
    <property type="entry name" value="Prokaryotic lipoproteins and lipoprotein localization factors"/>
    <property type="match status" value="1"/>
</dbReference>
<evidence type="ECO:0000256" key="2">
    <source>
        <dbReference type="SAM" id="SignalP"/>
    </source>
</evidence>
<evidence type="ECO:0000256" key="1">
    <source>
        <dbReference type="ARBA" id="ARBA00022729"/>
    </source>
</evidence>
<gene>
    <name evidence="3" type="ORF">MTR65_01380</name>
</gene>
<evidence type="ECO:0000313" key="4">
    <source>
        <dbReference type="Proteomes" id="UP001162802"/>
    </source>
</evidence>
<dbReference type="InterPro" id="IPR019207">
    <property type="entry name" value="DUF2092"/>
</dbReference>
<name>A0ABT0A806_9SPHN</name>
<sequence>MFKANLRHVALALACLAVGAPHMAGAQEDADAEVPDNPIDPAAMAALDEMSASLQQLASFTVTSEATSEIVLEAGQKIQFGAHVEVKVHRPDAFRVVSTADTQTREMFYDGKSFSLFAPKLNYYATFDAPPTIGQTIDKARTEFGLEVPLADLFIWGTDQTMRSRILGAMVIRPETIGSRTCMHYAFRQQRVDWQVWIDQGPRPLPCKLVITNRDDAAMPQYTAVLTWDTTTPVSAAELAFTPPAGATPIAISEVPEAEETAQ</sequence>
<reference evidence="3" key="1">
    <citation type="submission" date="2022-03" db="EMBL/GenBank/DDBJ databases">
        <title>Identification of a novel bacterium isolated from mangrove sediments.</title>
        <authorList>
            <person name="Pan X."/>
        </authorList>
    </citation>
    <scope>NUCLEOTIDE SEQUENCE</scope>
    <source>
        <strain evidence="3">B2637</strain>
    </source>
</reference>
<comment type="caution">
    <text evidence="3">The sequence shown here is derived from an EMBL/GenBank/DDBJ whole genome shotgun (WGS) entry which is preliminary data.</text>
</comment>
<feature type="signal peptide" evidence="2">
    <location>
        <begin position="1"/>
        <end position="26"/>
    </location>
</feature>
<proteinExistence type="predicted"/>
<dbReference type="RefSeq" id="WP_226633385.1">
    <property type="nucleotide sequence ID" value="NZ_JALHAT010000002.1"/>
</dbReference>
<keyword evidence="4" id="KW-1185">Reference proteome</keyword>
<feature type="chain" id="PRO_5047055680" evidence="2">
    <location>
        <begin position="27"/>
        <end position="263"/>
    </location>
</feature>
<protein>
    <submittedName>
        <fullName evidence="3">DUF2092 domain-containing protein</fullName>
    </submittedName>
</protein>
<dbReference type="EMBL" id="JALHAT010000002">
    <property type="protein sequence ID" value="MCJ1959331.1"/>
    <property type="molecule type" value="Genomic_DNA"/>
</dbReference>
<keyword evidence="1 2" id="KW-0732">Signal</keyword>
<dbReference type="Proteomes" id="UP001162802">
    <property type="component" value="Unassembled WGS sequence"/>
</dbReference>
<accession>A0ABT0A806</accession>
<dbReference type="InterPro" id="IPR029046">
    <property type="entry name" value="LolA/LolB/LppX"/>
</dbReference>
<evidence type="ECO:0000313" key="3">
    <source>
        <dbReference type="EMBL" id="MCJ1959331.1"/>
    </source>
</evidence>
<dbReference type="Pfam" id="PF09865">
    <property type="entry name" value="DUF2092"/>
    <property type="match status" value="1"/>
</dbReference>
<organism evidence="3 4">
    <name type="scientific">Novosphingobium mangrovi</name>
    <name type="common">ex Hu et al. 2023</name>
    <dbReference type="NCBI Taxonomy" id="2930094"/>
    <lineage>
        <taxon>Bacteria</taxon>
        <taxon>Pseudomonadati</taxon>
        <taxon>Pseudomonadota</taxon>
        <taxon>Alphaproteobacteria</taxon>
        <taxon>Sphingomonadales</taxon>
        <taxon>Sphingomonadaceae</taxon>
        <taxon>Novosphingobium</taxon>
    </lineage>
</organism>